<dbReference type="PANTHER" id="PTHR30024:SF47">
    <property type="entry name" value="TAURINE-BINDING PERIPLASMIC PROTEIN"/>
    <property type="match status" value="1"/>
</dbReference>
<evidence type="ECO:0000313" key="7">
    <source>
        <dbReference type="Proteomes" id="UP000593833"/>
    </source>
</evidence>
<dbReference type="RefSeq" id="WP_193689832.1">
    <property type="nucleotide sequence ID" value="NZ_CP063233.1"/>
</dbReference>
<sequence>MNRIFASTLTRIAMITMSVGLCLSAQAAEPSAAMKPEPGAFKMGTQPWLGYGQWQVAEKKGIFKKNGLDKVEIVNFNEDKDVNAALASGKIDAASLSAHTAMGIAAAKIPVKIVMLLDESVAADALIVDGSIKSLADLKGKQIAFEEGTTSDILLHRALDSAGISWHDIVPVPMSAAAAGTALIAKRVSAAVTYEPYLGSAKQQNSTVHTLFSGADDPGIISDVFVVREDVLKERPGQVLALLKSWDEALKSYNDNTVEGRKIIADAVGAAPEELESGFNGVKFYSLEENKSLLTGTFANETFSHIQKSAQGAGLLNGPLKSSDLIDARFVEIVK</sequence>
<feature type="chain" id="PRO_5030571317" evidence="4">
    <location>
        <begin position="28"/>
        <end position="335"/>
    </location>
</feature>
<dbReference type="CDD" id="cd13563">
    <property type="entry name" value="PBP2_SsuA_like_6"/>
    <property type="match status" value="1"/>
</dbReference>
<dbReference type="Proteomes" id="UP000593833">
    <property type="component" value="Chromosome"/>
</dbReference>
<evidence type="ECO:0000256" key="3">
    <source>
        <dbReference type="ARBA" id="ARBA00022729"/>
    </source>
</evidence>
<organism evidence="6 7">
    <name type="scientific">Pseudomonas fluorescens</name>
    <dbReference type="NCBI Taxonomy" id="294"/>
    <lineage>
        <taxon>Bacteria</taxon>
        <taxon>Pseudomonadati</taxon>
        <taxon>Pseudomonadota</taxon>
        <taxon>Gammaproteobacteria</taxon>
        <taxon>Pseudomonadales</taxon>
        <taxon>Pseudomonadaceae</taxon>
        <taxon>Pseudomonas</taxon>
    </lineage>
</organism>
<dbReference type="SUPFAM" id="SSF53850">
    <property type="entry name" value="Periplasmic binding protein-like II"/>
    <property type="match status" value="1"/>
</dbReference>
<comment type="subcellular location">
    <subcellularLocation>
        <location evidence="1">Periplasm</location>
    </subcellularLocation>
</comment>
<evidence type="ECO:0000256" key="1">
    <source>
        <dbReference type="ARBA" id="ARBA00004418"/>
    </source>
</evidence>
<keyword evidence="3 4" id="KW-0732">Signal</keyword>
<dbReference type="EMBL" id="CP063233">
    <property type="protein sequence ID" value="QOU04418.1"/>
    <property type="molecule type" value="Genomic_DNA"/>
</dbReference>
<dbReference type="Gene3D" id="3.40.190.10">
    <property type="entry name" value="Periplasmic binding protein-like II"/>
    <property type="match status" value="2"/>
</dbReference>
<dbReference type="InterPro" id="IPR015168">
    <property type="entry name" value="SsuA/THI5"/>
</dbReference>
<reference evidence="6 7" key="1">
    <citation type="submission" date="2020-10" db="EMBL/GenBank/DDBJ databases">
        <title>Complete genome sequence of a novel Pseudomonas fluorescens strain isolated from the flower of kumarahou (Pomaderris kumeraho).</title>
        <authorList>
            <person name="Summers M.C."/>
            <person name="Nowak V."/>
            <person name="Fairhurst M.J."/>
            <person name="Owen J.G."/>
            <person name="Gerth M.L."/>
            <person name="Patrick W.M."/>
        </authorList>
    </citation>
    <scope>NUCLEOTIDE SEQUENCE [LARGE SCALE GENOMIC DNA]</scope>
    <source>
        <strain evidence="6 7">KF1</strain>
    </source>
</reference>
<evidence type="ECO:0000259" key="5">
    <source>
        <dbReference type="Pfam" id="PF09084"/>
    </source>
</evidence>
<dbReference type="AlphaFoldDB" id="A0A7M2J7F0"/>
<evidence type="ECO:0000256" key="2">
    <source>
        <dbReference type="ARBA" id="ARBA00010742"/>
    </source>
</evidence>
<dbReference type="PANTHER" id="PTHR30024">
    <property type="entry name" value="ALIPHATIC SULFONATES-BINDING PROTEIN-RELATED"/>
    <property type="match status" value="1"/>
</dbReference>
<evidence type="ECO:0000313" key="6">
    <source>
        <dbReference type="EMBL" id="QOU04418.1"/>
    </source>
</evidence>
<dbReference type="GO" id="GO:0042597">
    <property type="term" value="C:periplasmic space"/>
    <property type="evidence" value="ECO:0007669"/>
    <property type="project" value="UniProtKB-SubCell"/>
</dbReference>
<dbReference type="Pfam" id="PF09084">
    <property type="entry name" value="NMT1"/>
    <property type="match status" value="1"/>
</dbReference>
<accession>A0A7M2J7F0</accession>
<proteinExistence type="inferred from homology"/>
<feature type="domain" description="SsuA/THI5-like" evidence="5">
    <location>
        <begin position="56"/>
        <end position="250"/>
    </location>
</feature>
<comment type="similarity">
    <text evidence="2">Belongs to the bacterial solute-binding protein SsuA/TauA family.</text>
</comment>
<protein>
    <submittedName>
        <fullName evidence="6">ABC transporter substrate-binding protein</fullName>
    </submittedName>
</protein>
<name>A0A7M2J7F0_PSEFL</name>
<evidence type="ECO:0000256" key="4">
    <source>
        <dbReference type="SAM" id="SignalP"/>
    </source>
</evidence>
<gene>
    <name evidence="6" type="ORF">IM720_27635</name>
</gene>
<feature type="signal peptide" evidence="4">
    <location>
        <begin position="1"/>
        <end position="27"/>
    </location>
</feature>